<evidence type="ECO:0000313" key="1">
    <source>
        <dbReference type="EMBL" id="MCE3216274.1"/>
    </source>
</evidence>
<comment type="caution">
    <text evidence="1">The sequence shown here is derived from an EMBL/GenBank/DDBJ whole genome shotgun (WGS) entry which is preliminary data.</text>
</comment>
<proteinExistence type="predicted"/>
<dbReference type="EMBL" id="JACEIK010012929">
    <property type="protein sequence ID" value="MCE3216274.1"/>
    <property type="molecule type" value="Genomic_DNA"/>
</dbReference>
<gene>
    <name evidence="1" type="ORF">HAX54_005789</name>
</gene>
<organism evidence="1 2">
    <name type="scientific">Datura stramonium</name>
    <name type="common">Jimsonweed</name>
    <name type="synonym">Common thornapple</name>
    <dbReference type="NCBI Taxonomy" id="4076"/>
    <lineage>
        <taxon>Eukaryota</taxon>
        <taxon>Viridiplantae</taxon>
        <taxon>Streptophyta</taxon>
        <taxon>Embryophyta</taxon>
        <taxon>Tracheophyta</taxon>
        <taxon>Spermatophyta</taxon>
        <taxon>Magnoliopsida</taxon>
        <taxon>eudicotyledons</taxon>
        <taxon>Gunneridae</taxon>
        <taxon>Pentapetalae</taxon>
        <taxon>asterids</taxon>
        <taxon>lamiids</taxon>
        <taxon>Solanales</taxon>
        <taxon>Solanaceae</taxon>
        <taxon>Solanoideae</taxon>
        <taxon>Datureae</taxon>
        <taxon>Datura</taxon>
    </lineage>
</organism>
<feature type="non-terminal residue" evidence="1">
    <location>
        <position position="1"/>
    </location>
</feature>
<name>A0ABS8WTN7_DATST</name>
<sequence length="59" mass="6659">STREATSHCQCPAFHQRFVGQDHKLPMWRQFRVHLLSSLPEIGGSSAFHSPPPASRWCG</sequence>
<accession>A0ABS8WTN7</accession>
<evidence type="ECO:0000313" key="2">
    <source>
        <dbReference type="Proteomes" id="UP000823775"/>
    </source>
</evidence>
<keyword evidence="2" id="KW-1185">Reference proteome</keyword>
<reference evidence="1 2" key="1">
    <citation type="journal article" date="2021" name="BMC Genomics">
        <title>Datura genome reveals duplications of psychoactive alkaloid biosynthetic genes and high mutation rate following tissue culture.</title>
        <authorList>
            <person name="Rajewski A."/>
            <person name="Carter-House D."/>
            <person name="Stajich J."/>
            <person name="Litt A."/>
        </authorList>
    </citation>
    <scope>NUCLEOTIDE SEQUENCE [LARGE SCALE GENOMIC DNA]</scope>
    <source>
        <strain evidence="1">AR-01</strain>
    </source>
</reference>
<dbReference type="Proteomes" id="UP000823775">
    <property type="component" value="Unassembled WGS sequence"/>
</dbReference>
<protein>
    <submittedName>
        <fullName evidence="1">Uncharacterized protein</fullName>
    </submittedName>
</protein>